<dbReference type="GO" id="GO:0003676">
    <property type="term" value="F:nucleic acid binding"/>
    <property type="evidence" value="ECO:0007669"/>
    <property type="project" value="InterPro"/>
</dbReference>
<keyword evidence="6" id="KW-0347">Helicase</keyword>
<dbReference type="GeneID" id="24877204"/>
<dbReference type="Gene3D" id="3.40.50.300">
    <property type="entry name" value="P-loop containing nucleotide triphosphate hydrolases"/>
    <property type="match status" value="2"/>
</dbReference>
<sequence>MNDPIGAFDEVKANFIRYIKTAFGTRFESIEKEREEILTSSDVLCQDPWVEPLPQYKSSGKKIKSSDRNCEVSSKDLGGALTQKQIEDFKEFVSCGLFKKDIPLYTHQLEMLTKSLQKGKHCVITSGTGSGKTESFMLPLFAYLIKESSDQSIWKKPAEKLEHQEDWWCAEADCWREEKLQSGVSCRVPQRKNEEEAKETGRPSAVRAMIIYPMNALVEDQLTRLRKTLDSESALNWFTNNRRGNRFYFGRYTGVTPIPGNEFEPPNGKRLKPDKDRINRLRDKLQGIQKVSENAVEYYKSLSEDDDEATKEAKRESVYFFQQLNGSEMRSRWDMQDFPPDILITNFSMLSIMLMREEDSKIFERTREWLDGGDDRVFHLIIDEIHLYRGTAGTEVAYLLRLLLLRLGLSPESPKLKILGSSASLGEDDGEAKKFLHQFFGFPKDTLEIIHGEQEKQNSGLHEDRKVDWEKLANVFCSFVTAKENSEVIVSPPLDAYKESVQELITIFGLQKKENEEDWKASMVAVVESESLGLGNRMLHACSPEEVRTRAVPLEYFGKRLFFPLYDEEKTRTVRKKIRAAVRGLFIVRELCDKFRDPTYVGEEFAIYVKNKYGTQSKLPSFRLHWFFRNIDGLWAATRLVDNSSDSRPVGELYTQPYIMSKDKEPCRVLELLYCEHCGTVYLGGNRLLTGENGNKLELLPVEPDLEGVPDKGVIQIVEMRNYKDYAIFWPVGERQSLHPDSIGSWPLSKEKINDYKGSWKEAWLDTRTGKVLLEQTNKMGNSWVKGYLFVAVKDKSLLDINEDLETSLLIKALPSHCASCGADYHKKKRVSPIRGFRTGFAKVTQLLTDELFSQLPPKSQKMVVFSDSREEAARIAASVERNHYYQLFREIFNEELRVFAEGKPNLLGDLERNYEYLKDLEEIGNASEIYSKKSELFLRDNKIYQDKIWADLLTLKDEVPKNLPAQLRKKREKEYEEALARVNSIKKNGEERKVILKEIIAPYRDADEIDPGALIRRFVMLGVNPGGPDISSQNLEVYIDKNEGKRIRRVISWKDLFDFNTGNWKDTTDKSEIEARKIILLKVREETCKLLFNTLYFGFESSGLGYVKANLSPEYLEECAQSLNLDPETFLEVCDSGIRILGDLYRHEASEYEQTEWTSYQVAKRTKRFSHFVKSLADHLGISEDSLGNTLFKALRNSGHHKGVISTENIIIKVSSEDDPVWICENCRRPHLHASAGVCTNCGNPLDEEPSNTCKDIWDENYYSSLTLQDRESLRLHCEELTGQTDNQGERQRQFRNIFVNKDDAESEYVKKVDEVDLLSVTTTMEVGVDIGNLQAIMLANMPPERFNYQQRAGRAGRRGQAFAVVTTLCRGGRSHDDYYYKDPSHITGDEPPLPFLAMGEDQEQILKRLLAKECLRVAFRSAGVRWWHGPKNKDVHGEFGTPTLWQENSEISKKVISWLKTNDYREEVINALLVGSDVSDIKSEMNKYLSYLGSELVNQINNAVECSEIAGDGLAEKLAESAALPMFGMPTRIRSLYHDLPINENEPRTVERELDLAITEFAPGAQKTKDKAVHTAIGFTAPVVRRGPRWVQAGDTNPIPFVRWVSRCRNCGNIETFEVETTKPETCNVCLQAGEEEIEYYRVATPAGFRTDMSIGSDSIEDQPYFGMISTTSEKIEPKIEQERFNCTISFSDNCPMWRINDNRQEKEPKLFRGARVNTWNKVHGIPIKLQDQWIAEQYMAKNMERGYEPEYEELALASRKITNVISFMPKSVKRGILLNPFSSGEMVKAAVYSAAFMIQSIIAQRLDIDPEELDICRIQGTYVPGTQELVGRVIISDSLPNGSGFAKWAYDNWEEIESEILSTSPHNSYMGKIISEGHVNGDAHVPPCRTACYQCLFSFRNMSYHGLLDWRLGLSYLRLLHDLNYSCGIDGNFRYPELQDWKNTAEMEAKKFAKSFGFEYQENDDLPLPYITRSEKDLKIAVIIHHPLWDANDRTDILAKCFALAKHKGYTPFGIDTFNLVRRQSWCYSKLQKEVSEFFQRGET</sequence>
<evidence type="ECO:0000313" key="7">
    <source>
        <dbReference type="Proteomes" id="UP000033063"/>
    </source>
</evidence>
<dbReference type="PROSITE" id="PS51192">
    <property type="entry name" value="HELICASE_ATP_BIND_1"/>
    <property type="match status" value="1"/>
</dbReference>
<dbReference type="EMBL" id="CP009513">
    <property type="protein sequence ID" value="AKB67566.1"/>
    <property type="molecule type" value="Genomic_DNA"/>
</dbReference>
<keyword evidence="3" id="KW-0067">ATP-binding</keyword>
<keyword evidence="1" id="KW-0547">Nucleotide-binding</keyword>
<accession>A0A0E3LVT2</accession>
<dbReference type="GO" id="GO:0005524">
    <property type="term" value="F:ATP binding"/>
    <property type="evidence" value="ECO:0007669"/>
    <property type="project" value="UniProtKB-KW"/>
</dbReference>
<dbReference type="Pfam" id="PF00271">
    <property type="entry name" value="Helicase_C"/>
    <property type="match status" value="1"/>
</dbReference>
<dbReference type="GO" id="GO:0036297">
    <property type="term" value="P:interstrand cross-link repair"/>
    <property type="evidence" value="ECO:0007669"/>
    <property type="project" value="TreeGrafter"/>
</dbReference>
<gene>
    <name evidence="6" type="ORF">MSMAL_1023</name>
</gene>
<dbReference type="GO" id="GO:0016787">
    <property type="term" value="F:hydrolase activity"/>
    <property type="evidence" value="ECO:0007669"/>
    <property type="project" value="UniProtKB-KW"/>
</dbReference>
<dbReference type="GO" id="GO:0043138">
    <property type="term" value="F:3'-5' DNA helicase activity"/>
    <property type="evidence" value="ECO:0007669"/>
    <property type="project" value="TreeGrafter"/>
</dbReference>
<evidence type="ECO:0000313" key="6">
    <source>
        <dbReference type="EMBL" id="AKB67566.1"/>
    </source>
</evidence>
<dbReference type="Proteomes" id="UP000033063">
    <property type="component" value="Chromosome"/>
</dbReference>
<dbReference type="PATRIC" id="fig|1434114.4.peg.1262"/>
<dbReference type="HOGENOM" id="CLU_001338_2_1_2"/>
<name>A0A0E3LVT2_METMZ</name>
<evidence type="ECO:0000256" key="2">
    <source>
        <dbReference type="ARBA" id="ARBA00022801"/>
    </source>
</evidence>
<dbReference type="PROSITE" id="PS51193">
    <property type="entry name" value="HELICASE_ATP_BIND_2"/>
    <property type="match status" value="1"/>
</dbReference>
<feature type="domain" description="Helicase ATP-binding" evidence="5">
    <location>
        <begin position="94"/>
        <end position="430"/>
    </location>
</feature>
<dbReference type="InterPro" id="IPR014013">
    <property type="entry name" value="Helic_SF1/SF2_ATP-bd_DinG/Rad3"/>
</dbReference>
<protein>
    <submittedName>
        <fullName evidence="6">Helicase/secretion neighborhood putative DEAH-box helicase</fullName>
    </submittedName>
</protein>
<feature type="domain" description="Helicase ATP-binding" evidence="4">
    <location>
        <begin position="113"/>
        <end position="443"/>
    </location>
</feature>
<proteinExistence type="predicted"/>
<dbReference type="InterPro" id="IPR014001">
    <property type="entry name" value="Helicase_ATP-bd"/>
</dbReference>
<reference evidence="6 7" key="1">
    <citation type="submission" date="2014-07" db="EMBL/GenBank/DDBJ databases">
        <title>Methanogenic archaea and the global carbon cycle.</title>
        <authorList>
            <person name="Henriksen J.R."/>
            <person name="Luke J."/>
            <person name="Reinhart S."/>
            <person name="Benedict M.N."/>
            <person name="Youngblut N.D."/>
            <person name="Metcalf M.E."/>
            <person name="Whitaker R.J."/>
            <person name="Metcalf W.W."/>
        </authorList>
    </citation>
    <scope>NUCLEOTIDE SEQUENCE [LARGE SCALE GENOMIC DNA]</scope>
    <source>
        <strain evidence="6 7">LYC</strain>
    </source>
</reference>
<dbReference type="InterPro" id="IPR011545">
    <property type="entry name" value="DEAD/DEAH_box_helicase_dom"/>
</dbReference>
<evidence type="ECO:0000259" key="5">
    <source>
        <dbReference type="PROSITE" id="PS51193"/>
    </source>
</evidence>
<dbReference type="Pfam" id="PF00270">
    <property type="entry name" value="DEAD"/>
    <property type="match status" value="1"/>
</dbReference>
<dbReference type="GO" id="GO:0006289">
    <property type="term" value="P:nucleotide-excision repair"/>
    <property type="evidence" value="ECO:0007669"/>
    <property type="project" value="TreeGrafter"/>
</dbReference>
<dbReference type="SMART" id="SM00490">
    <property type="entry name" value="HELICc"/>
    <property type="match status" value="1"/>
</dbReference>
<dbReference type="SMART" id="SM00487">
    <property type="entry name" value="DEXDc"/>
    <property type="match status" value="1"/>
</dbReference>
<dbReference type="RefSeq" id="WP_048039258.1">
    <property type="nucleotide sequence ID" value="NZ_CP009513.1"/>
</dbReference>
<dbReference type="SUPFAM" id="SSF52540">
    <property type="entry name" value="P-loop containing nucleoside triphosphate hydrolases"/>
    <property type="match status" value="2"/>
</dbReference>
<dbReference type="PANTHER" id="PTHR47957:SF3">
    <property type="entry name" value="ATP-DEPENDENT HELICASE HRQ1"/>
    <property type="match status" value="1"/>
</dbReference>
<dbReference type="InterPro" id="IPR001650">
    <property type="entry name" value="Helicase_C-like"/>
</dbReference>
<keyword evidence="2" id="KW-0378">Hydrolase</keyword>
<dbReference type="PANTHER" id="PTHR47957">
    <property type="entry name" value="ATP-DEPENDENT HELICASE HRQ1"/>
    <property type="match status" value="1"/>
</dbReference>
<organism evidence="6 7">
    <name type="scientific">Methanosarcina mazei LYC</name>
    <dbReference type="NCBI Taxonomy" id="1434114"/>
    <lineage>
        <taxon>Archaea</taxon>
        <taxon>Methanobacteriati</taxon>
        <taxon>Methanobacteriota</taxon>
        <taxon>Stenosarchaea group</taxon>
        <taxon>Methanomicrobia</taxon>
        <taxon>Methanosarcinales</taxon>
        <taxon>Methanosarcinaceae</taxon>
        <taxon>Methanosarcina</taxon>
    </lineage>
</organism>
<evidence type="ECO:0000259" key="4">
    <source>
        <dbReference type="PROSITE" id="PS51192"/>
    </source>
</evidence>
<evidence type="ECO:0000256" key="3">
    <source>
        <dbReference type="ARBA" id="ARBA00022840"/>
    </source>
</evidence>
<dbReference type="InterPro" id="IPR027417">
    <property type="entry name" value="P-loop_NTPase"/>
</dbReference>
<evidence type="ECO:0000256" key="1">
    <source>
        <dbReference type="ARBA" id="ARBA00022741"/>
    </source>
</evidence>